<keyword evidence="3" id="KW-1185">Reference proteome</keyword>
<organism evidence="2 3">
    <name type="scientific">Mucilaginibacter boryungensis</name>
    <dbReference type="NCBI Taxonomy" id="768480"/>
    <lineage>
        <taxon>Bacteria</taxon>
        <taxon>Pseudomonadati</taxon>
        <taxon>Bacteroidota</taxon>
        <taxon>Sphingobacteriia</taxon>
        <taxon>Sphingobacteriales</taxon>
        <taxon>Sphingobacteriaceae</taxon>
        <taxon>Mucilaginibacter</taxon>
    </lineage>
</organism>
<evidence type="ECO:0000256" key="1">
    <source>
        <dbReference type="SAM" id="Phobius"/>
    </source>
</evidence>
<dbReference type="EMBL" id="JADFFM010000002">
    <property type="protein sequence ID" value="MBE9668666.1"/>
    <property type="molecule type" value="Genomic_DNA"/>
</dbReference>
<feature type="transmembrane region" description="Helical" evidence="1">
    <location>
        <begin position="31"/>
        <end position="50"/>
    </location>
</feature>
<evidence type="ECO:0000313" key="2">
    <source>
        <dbReference type="EMBL" id="MBE9668666.1"/>
    </source>
</evidence>
<keyword evidence="1" id="KW-0812">Transmembrane</keyword>
<reference evidence="2 3" key="1">
    <citation type="submission" date="2020-10" db="EMBL/GenBank/DDBJ databases">
        <title>Mucilaginibacter mali sp. nov., isolated from rhizosphere soil of apple orchard.</title>
        <authorList>
            <person name="Lee J.-S."/>
            <person name="Kim H.S."/>
            <person name="Kim J.-S."/>
        </authorList>
    </citation>
    <scope>NUCLEOTIDE SEQUENCE [LARGE SCALE GENOMIC DNA]</scope>
    <source>
        <strain evidence="2 3">KCTC 23157</strain>
    </source>
</reference>
<keyword evidence="1" id="KW-1133">Transmembrane helix</keyword>
<comment type="caution">
    <text evidence="2">The sequence shown here is derived from an EMBL/GenBank/DDBJ whole genome shotgun (WGS) entry which is preliminary data.</text>
</comment>
<accession>A0ABR9XN58</accession>
<proteinExistence type="predicted"/>
<evidence type="ECO:0000313" key="3">
    <source>
        <dbReference type="Proteomes" id="UP000632774"/>
    </source>
</evidence>
<protein>
    <submittedName>
        <fullName evidence="2">Uncharacterized protein</fullName>
    </submittedName>
</protein>
<keyword evidence="1" id="KW-0472">Membrane</keyword>
<sequence>MLNKNAFLFAGGRRFCGSVSVTPNDYLPPRFIPVVIIIVVMVLLIIMLFNDDKLSRLILKMQEKRIIFFMTAKNRVKQQDNFTMHA</sequence>
<name>A0ABR9XN58_9SPHI</name>
<gene>
    <name evidence="2" type="ORF">IRJ18_20015</name>
</gene>
<dbReference type="RefSeq" id="WP_194108056.1">
    <property type="nucleotide sequence ID" value="NZ_JADFFM010000002.1"/>
</dbReference>
<dbReference type="Proteomes" id="UP000632774">
    <property type="component" value="Unassembled WGS sequence"/>
</dbReference>